<reference evidence="3" key="1">
    <citation type="journal article" date="2011" name="Nat. Biotechnol.">
        <title>The genomic sequence of the Chinese hamster ovary (CHO)-K1 cell line.</title>
        <authorList>
            <person name="Xu X."/>
            <person name="Nagarajan H."/>
            <person name="Lewis N.E."/>
            <person name="Pan S."/>
            <person name="Cai Z."/>
            <person name="Liu X."/>
            <person name="Chen W."/>
            <person name="Xie M."/>
            <person name="Wang W."/>
            <person name="Hammond S."/>
            <person name="Andersen M.R."/>
            <person name="Neff N."/>
            <person name="Passarelli B."/>
            <person name="Koh W."/>
            <person name="Fan H.C."/>
            <person name="Wang J."/>
            <person name="Gui Y."/>
            <person name="Lee K.H."/>
            <person name="Betenbaugh M.J."/>
            <person name="Quake S.R."/>
            <person name="Famili I."/>
            <person name="Palsson B.O."/>
            <person name="Wang J."/>
        </authorList>
    </citation>
    <scope>NUCLEOTIDE SEQUENCE [LARGE SCALE GENOMIC DNA]</scope>
    <source>
        <strain evidence="3">CHO K1 cell line</strain>
    </source>
</reference>
<dbReference type="EMBL" id="JH000183">
    <property type="protein sequence ID" value="EGW06857.1"/>
    <property type="molecule type" value="Genomic_DNA"/>
</dbReference>
<dbReference type="Proteomes" id="UP000001075">
    <property type="component" value="Unassembled WGS sequence"/>
</dbReference>
<evidence type="ECO:0000256" key="1">
    <source>
        <dbReference type="SAM" id="SignalP"/>
    </source>
</evidence>
<protein>
    <submittedName>
        <fullName evidence="2">Uncharacterized protein</fullName>
    </submittedName>
</protein>
<sequence length="73" mass="7785">MMLKTTLPLWVPCLPWVSVSLAVILSAPVTQEGGKERKEKEMREIRVVIPGTVASPVPGGGVVLVTPFIGCSK</sequence>
<feature type="signal peptide" evidence="1">
    <location>
        <begin position="1"/>
        <end position="22"/>
    </location>
</feature>
<accession>G3H6X8</accession>
<organism evidence="2 3">
    <name type="scientific">Cricetulus griseus</name>
    <name type="common">Chinese hamster</name>
    <name type="synonym">Cricetulus barabensis griseus</name>
    <dbReference type="NCBI Taxonomy" id="10029"/>
    <lineage>
        <taxon>Eukaryota</taxon>
        <taxon>Metazoa</taxon>
        <taxon>Chordata</taxon>
        <taxon>Craniata</taxon>
        <taxon>Vertebrata</taxon>
        <taxon>Euteleostomi</taxon>
        <taxon>Mammalia</taxon>
        <taxon>Eutheria</taxon>
        <taxon>Euarchontoglires</taxon>
        <taxon>Glires</taxon>
        <taxon>Rodentia</taxon>
        <taxon>Myomorpha</taxon>
        <taxon>Muroidea</taxon>
        <taxon>Cricetidae</taxon>
        <taxon>Cricetinae</taxon>
        <taxon>Cricetulus</taxon>
    </lineage>
</organism>
<feature type="chain" id="PRO_5003444227" evidence="1">
    <location>
        <begin position="23"/>
        <end position="73"/>
    </location>
</feature>
<evidence type="ECO:0000313" key="3">
    <source>
        <dbReference type="Proteomes" id="UP000001075"/>
    </source>
</evidence>
<keyword evidence="1" id="KW-0732">Signal</keyword>
<dbReference type="AlphaFoldDB" id="G3H6X8"/>
<dbReference type="InParanoid" id="G3H6X8"/>
<name>G3H6X8_CRIGR</name>
<gene>
    <name evidence="2" type="ORF">I79_006101</name>
</gene>
<evidence type="ECO:0000313" key="2">
    <source>
        <dbReference type="EMBL" id="EGW06857.1"/>
    </source>
</evidence>
<proteinExistence type="predicted"/>